<dbReference type="InterPro" id="IPR023198">
    <property type="entry name" value="PGP-like_dom2"/>
</dbReference>
<evidence type="ECO:0000256" key="1">
    <source>
        <dbReference type="ARBA" id="ARBA00000830"/>
    </source>
</evidence>
<dbReference type="InterPro" id="IPR036412">
    <property type="entry name" value="HAD-like_sf"/>
</dbReference>
<dbReference type="RefSeq" id="WP_076513509.1">
    <property type="nucleotide sequence ID" value="NZ_FTOH01000001.1"/>
</dbReference>
<evidence type="ECO:0000256" key="5">
    <source>
        <dbReference type="ARBA" id="ARBA00013078"/>
    </source>
</evidence>
<accession>A0A1N7IZK0</accession>
<dbReference type="AlphaFoldDB" id="A0A1N7IZK0"/>
<comment type="similarity">
    <text evidence="4 10">Belongs to the HAD-like hydrolase superfamily. CbbY/CbbZ/Gph/YieH family.</text>
</comment>
<dbReference type="NCBIfam" id="TIGR01549">
    <property type="entry name" value="HAD-SF-IA-v1"/>
    <property type="match status" value="1"/>
</dbReference>
<dbReference type="GO" id="GO:0005975">
    <property type="term" value="P:carbohydrate metabolic process"/>
    <property type="evidence" value="ECO:0007669"/>
    <property type="project" value="InterPro"/>
</dbReference>
<dbReference type="GO" id="GO:0006281">
    <property type="term" value="P:DNA repair"/>
    <property type="evidence" value="ECO:0007669"/>
    <property type="project" value="TreeGrafter"/>
</dbReference>
<dbReference type="HAMAP" id="MF_00495">
    <property type="entry name" value="GPH_hydrolase_bact"/>
    <property type="match status" value="1"/>
</dbReference>
<comment type="function">
    <text evidence="10">Specifically catalyzes the dephosphorylation of 2-phosphoglycolate. Is involved in the dissimilation of the intracellular 2-phosphoglycolate formed during the DNA repair of 3'-phosphoglycolate ends, a major class of DNA lesions induced by oxidative stress.</text>
</comment>
<feature type="binding site" evidence="10">
    <location>
        <position position="21"/>
    </location>
    <ligand>
        <name>Mg(2+)</name>
        <dbReference type="ChEBI" id="CHEBI:18420"/>
    </ligand>
</feature>
<dbReference type="Gene3D" id="1.10.150.240">
    <property type="entry name" value="Putative phosphatase, domain 2"/>
    <property type="match status" value="1"/>
</dbReference>
<comment type="cofactor">
    <cofactor evidence="2 10">
        <name>Mg(2+)</name>
        <dbReference type="ChEBI" id="CHEBI:18420"/>
    </cofactor>
</comment>
<evidence type="ECO:0000256" key="3">
    <source>
        <dbReference type="ARBA" id="ARBA00004818"/>
    </source>
</evidence>
<dbReference type="Pfam" id="PF13419">
    <property type="entry name" value="HAD_2"/>
    <property type="match status" value="1"/>
</dbReference>
<evidence type="ECO:0000256" key="2">
    <source>
        <dbReference type="ARBA" id="ARBA00001946"/>
    </source>
</evidence>
<dbReference type="SFLD" id="SFLDG01129">
    <property type="entry name" value="C1.5:_HAD__Beta-PGM__Phosphata"/>
    <property type="match status" value="1"/>
</dbReference>
<keyword evidence="9 10" id="KW-0119">Carbohydrate metabolism</keyword>
<keyword evidence="12" id="KW-1185">Reference proteome</keyword>
<protein>
    <recommendedName>
        <fullName evidence="5 10">Phosphoglycolate phosphatase</fullName>
        <shortName evidence="10">PGP</shortName>
        <shortName evidence="10">PGPase</shortName>
        <ecNumber evidence="5 10">3.1.3.18</ecNumber>
    </recommendedName>
</protein>
<dbReference type="EC" id="3.1.3.18" evidence="5 10"/>
<comment type="pathway">
    <text evidence="3 10">Organic acid metabolism; glycolate biosynthesis; glycolate from 2-phosphoglycolate: step 1/1.</text>
</comment>
<evidence type="ECO:0000256" key="7">
    <source>
        <dbReference type="ARBA" id="ARBA00022801"/>
    </source>
</evidence>
<organism evidence="11 12">
    <name type="scientific">Thalassolituus maritimus</name>
    <dbReference type="NCBI Taxonomy" id="484498"/>
    <lineage>
        <taxon>Bacteria</taxon>
        <taxon>Pseudomonadati</taxon>
        <taxon>Pseudomonadota</taxon>
        <taxon>Gammaproteobacteria</taxon>
        <taxon>Oceanospirillales</taxon>
        <taxon>Oceanospirillaceae</taxon>
        <taxon>Thalassolituus</taxon>
    </lineage>
</organism>
<dbReference type="PANTHER" id="PTHR43434">
    <property type="entry name" value="PHOSPHOGLYCOLATE PHOSPHATASE"/>
    <property type="match status" value="1"/>
</dbReference>
<dbReference type="PANTHER" id="PTHR43434:SF1">
    <property type="entry name" value="PHOSPHOGLYCOLATE PHOSPHATASE"/>
    <property type="match status" value="1"/>
</dbReference>
<evidence type="ECO:0000256" key="8">
    <source>
        <dbReference type="ARBA" id="ARBA00022842"/>
    </source>
</evidence>
<keyword evidence="8 10" id="KW-0460">Magnesium</keyword>
<dbReference type="InterPro" id="IPR037512">
    <property type="entry name" value="PGPase_prok"/>
</dbReference>
<dbReference type="InterPro" id="IPR006439">
    <property type="entry name" value="HAD-SF_hydro_IA"/>
</dbReference>
<dbReference type="UniPathway" id="UPA00865">
    <property type="reaction ID" value="UER00834"/>
</dbReference>
<dbReference type="NCBIfam" id="TIGR01449">
    <property type="entry name" value="PGP_bact"/>
    <property type="match status" value="1"/>
</dbReference>
<dbReference type="STRING" id="484498.SAMN05421686_101194"/>
<evidence type="ECO:0000256" key="9">
    <source>
        <dbReference type="ARBA" id="ARBA00023277"/>
    </source>
</evidence>
<sequence>MFNTDVCALTGDGQPQLVLLDLDGTLIDSVPDLAAATDNMLVALGRKAAGPQQVAHWVGNGADMLVRRALAEGNEDAALALDADQVSSARQHFDDAYLACLHHATGAFAGVDTFLQTIEVRKVLVTNKPRLFTEPLIRSMGWQTYFAFMLCGDDLAEKKPSPVPVLHACKETGVKPSQTIMIGDSRHDIAAAKAAGVATVAVTYGYNHGDDIRNSAPDLVVDSLSELLV</sequence>
<keyword evidence="7 10" id="KW-0378">Hydrolase</keyword>
<evidence type="ECO:0000256" key="6">
    <source>
        <dbReference type="ARBA" id="ARBA00022723"/>
    </source>
</evidence>
<dbReference type="Gene3D" id="3.40.50.1000">
    <property type="entry name" value="HAD superfamily/HAD-like"/>
    <property type="match status" value="1"/>
</dbReference>
<proteinExistence type="inferred from homology"/>
<gene>
    <name evidence="11" type="ORF">SAMN05421686_101194</name>
</gene>
<comment type="catalytic activity">
    <reaction evidence="1 10">
        <text>2-phosphoglycolate + H2O = glycolate + phosphate</text>
        <dbReference type="Rhea" id="RHEA:14369"/>
        <dbReference type="ChEBI" id="CHEBI:15377"/>
        <dbReference type="ChEBI" id="CHEBI:29805"/>
        <dbReference type="ChEBI" id="CHEBI:43474"/>
        <dbReference type="ChEBI" id="CHEBI:58033"/>
        <dbReference type="EC" id="3.1.3.18"/>
    </reaction>
</comment>
<dbReference type="FunFam" id="3.40.50.1000:FF:000022">
    <property type="entry name" value="Phosphoglycolate phosphatase"/>
    <property type="match status" value="1"/>
</dbReference>
<dbReference type="SFLD" id="SFLDS00003">
    <property type="entry name" value="Haloacid_Dehalogenase"/>
    <property type="match status" value="1"/>
</dbReference>
<feature type="active site" description="Nucleophile" evidence="10">
    <location>
        <position position="21"/>
    </location>
</feature>
<name>A0A1N7IZK0_9GAMM</name>
<dbReference type="GO" id="GO:0005829">
    <property type="term" value="C:cytosol"/>
    <property type="evidence" value="ECO:0007669"/>
    <property type="project" value="TreeGrafter"/>
</dbReference>
<reference evidence="12" key="1">
    <citation type="submission" date="2017-01" db="EMBL/GenBank/DDBJ databases">
        <authorList>
            <person name="Varghese N."/>
            <person name="Submissions S."/>
        </authorList>
    </citation>
    <scope>NUCLEOTIDE SEQUENCE [LARGE SCALE GENOMIC DNA]</scope>
    <source>
        <strain evidence="12">DSM 24913</strain>
    </source>
</reference>
<dbReference type="InterPro" id="IPR050155">
    <property type="entry name" value="HAD-like_hydrolase_sf"/>
</dbReference>
<dbReference type="Proteomes" id="UP000185639">
    <property type="component" value="Unassembled WGS sequence"/>
</dbReference>
<dbReference type="EMBL" id="FTOH01000001">
    <property type="protein sequence ID" value="SIS42533.1"/>
    <property type="molecule type" value="Genomic_DNA"/>
</dbReference>
<dbReference type="SFLD" id="SFLDG01135">
    <property type="entry name" value="C1.5.6:_HAD__Beta-PGM__Phospha"/>
    <property type="match status" value="1"/>
</dbReference>
<evidence type="ECO:0000256" key="4">
    <source>
        <dbReference type="ARBA" id="ARBA00006171"/>
    </source>
</evidence>
<dbReference type="SUPFAM" id="SSF56784">
    <property type="entry name" value="HAD-like"/>
    <property type="match status" value="1"/>
</dbReference>
<keyword evidence="6 10" id="KW-0479">Metal-binding</keyword>
<dbReference type="NCBIfam" id="TIGR01509">
    <property type="entry name" value="HAD-SF-IA-v3"/>
    <property type="match status" value="1"/>
</dbReference>
<dbReference type="InterPro" id="IPR023214">
    <property type="entry name" value="HAD_sf"/>
</dbReference>
<feature type="binding site" evidence="10">
    <location>
        <position position="23"/>
    </location>
    <ligand>
        <name>Mg(2+)</name>
        <dbReference type="ChEBI" id="CHEBI:18420"/>
    </ligand>
</feature>
<evidence type="ECO:0000313" key="12">
    <source>
        <dbReference type="Proteomes" id="UP000185639"/>
    </source>
</evidence>
<dbReference type="GO" id="GO:0008967">
    <property type="term" value="F:phosphoglycolate phosphatase activity"/>
    <property type="evidence" value="ECO:0007669"/>
    <property type="project" value="UniProtKB-UniRule"/>
</dbReference>
<dbReference type="GO" id="GO:0046872">
    <property type="term" value="F:metal ion binding"/>
    <property type="evidence" value="ECO:0007669"/>
    <property type="project" value="UniProtKB-KW"/>
</dbReference>
<evidence type="ECO:0000313" key="11">
    <source>
        <dbReference type="EMBL" id="SIS42533.1"/>
    </source>
</evidence>
<dbReference type="GO" id="GO:0046295">
    <property type="term" value="P:glycolate biosynthetic process"/>
    <property type="evidence" value="ECO:0007669"/>
    <property type="project" value="UniProtKB-UniRule"/>
</dbReference>
<evidence type="ECO:0000256" key="10">
    <source>
        <dbReference type="HAMAP-Rule" id="MF_00495"/>
    </source>
</evidence>
<dbReference type="InterPro" id="IPR041492">
    <property type="entry name" value="HAD_2"/>
</dbReference>
<dbReference type="OrthoDB" id="9776368at2"/>
<dbReference type="NCBIfam" id="NF009695">
    <property type="entry name" value="PRK13222.1-2"/>
    <property type="match status" value="1"/>
</dbReference>
<feature type="binding site" evidence="10">
    <location>
        <position position="184"/>
    </location>
    <ligand>
        <name>Mg(2+)</name>
        <dbReference type="ChEBI" id="CHEBI:18420"/>
    </ligand>
</feature>